<dbReference type="EMBL" id="AE017199">
    <property type="protein sequence ID" value="AAR39314.1"/>
    <property type="molecule type" value="Genomic_DNA"/>
</dbReference>
<organism evidence="2 3">
    <name type="scientific">Nanoarchaeum equitans (strain Kin4-M)</name>
    <dbReference type="NCBI Taxonomy" id="228908"/>
    <lineage>
        <taxon>Archaea</taxon>
        <taxon>Nanobdellota</taxon>
        <taxon>Candidatus Nanoarchaeia</taxon>
        <taxon>Nanoarchaeales</taxon>
        <taxon>Nanoarchaeaceae</taxon>
        <taxon>Nanoarchaeum</taxon>
    </lineage>
</organism>
<evidence type="ECO:0000313" key="2">
    <source>
        <dbReference type="EMBL" id="AAR39314.1"/>
    </source>
</evidence>
<dbReference type="BioCyc" id="NEQU228908:GJB6-499-MONOMER"/>
<dbReference type="EnsemblBacteria" id="AAR39314">
    <property type="protein sequence ID" value="AAR39314"/>
    <property type="gene ID" value="NEQ471"/>
</dbReference>
<keyword evidence="1" id="KW-0812">Transmembrane</keyword>
<reference evidence="2 3" key="1">
    <citation type="journal article" date="2003" name="Proc. Natl. Acad. Sci. U.S.A.">
        <title>The genome of Nanoarchaeum equitans: insights into early archaeal evolution and derived parasitism.</title>
        <authorList>
            <person name="Waters E."/>
            <person name="Hohn M.J."/>
            <person name="Ahel I."/>
            <person name="Graham D.E."/>
            <person name="Adams M.D."/>
            <person name="Barnstead M."/>
            <person name="Beeson K.Y."/>
            <person name="Bibbs L."/>
            <person name="Bolanos R."/>
            <person name="Keller M."/>
            <person name="Kretz K."/>
            <person name="Lin X."/>
            <person name="Mathur E."/>
            <person name="Ni J."/>
            <person name="Podar M."/>
            <person name="Richardson T."/>
            <person name="Sutton G.G."/>
            <person name="Simon M."/>
            <person name="Soll D."/>
            <person name="Stetter K.O."/>
            <person name="Short J.M."/>
            <person name="Noordewier M."/>
        </authorList>
    </citation>
    <scope>NUCLEOTIDE SEQUENCE [LARGE SCALE GENOMIC DNA]</scope>
    <source>
        <strain evidence="2 3">Kin4-M</strain>
    </source>
</reference>
<evidence type="ECO:0000256" key="1">
    <source>
        <dbReference type="SAM" id="Phobius"/>
    </source>
</evidence>
<proteinExistence type="predicted"/>
<dbReference type="HOGENOM" id="CLU_1665537_0_0_2"/>
<accession>Q74M92</accession>
<sequence length="158" mass="17810">MKQYSFILFLIAYILVNYFLGGNVNWGLLLIAIGAVLLLNGLSLLLGAILIDTEEIKKINQELKEIQKNPFLALVKQDKIIEIYNKKQEIMKKYMFANMALFIIGLSLLGLLKGNVWENFKIELPFIGGTISLFLAYIVFTLALSPIINNVREKAGLS</sequence>
<protein>
    <submittedName>
        <fullName evidence="2">NEQ471</fullName>
    </submittedName>
</protein>
<feature type="transmembrane region" description="Helical" evidence="1">
    <location>
        <begin position="5"/>
        <end position="21"/>
    </location>
</feature>
<feature type="transmembrane region" description="Helical" evidence="1">
    <location>
        <begin position="94"/>
        <end position="112"/>
    </location>
</feature>
<feature type="transmembrane region" description="Helical" evidence="1">
    <location>
        <begin position="124"/>
        <end position="144"/>
    </location>
</feature>
<feature type="transmembrane region" description="Helical" evidence="1">
    <location>
        <begin position="27"/>
        <end position="51"/>
    </location>
</feature>
<keyword evidence="3" id="KW-1185">Reference proteome</keyword>
<evidence type="ECO:0000313" key="3">
    <source>
        <dbReference type="Proteomes" id="UP000000578"/>
    </source>
</evidence>
<keyword evidence="1" id="KW-0472">Membrane</keyword>
<dbReference type="KEGG" id="neq:NEQ471"/>
<dbReference type="STRING" id="228908.NEQ471"/>
<gene>
    <name evidence="2" type="ordered locus">NEQ471</name>
</gene>
<dbReference type="AlphaFoldDB" id="Q74M92"/>
<dbReference type="Proteomes" id="UP000000578">
    <property type="component" value="Chromosome"/>
</dbReference>
<keyword evidence="1" id="KW-1133">Transmembrane helix</keyword>
<name>Q74M92_NANEQ</name>